<evidence type="ECO:0000256" key="1">
    <source>
        <dbReference type="SAM" id="MobiDB-lite"/>
    </source>
</evidence>
<organism evidence="2 3">
    <name type="scientific">Trichoderma asperellum (strain ATCC 204424 / CBS 433.97 / NBRC 101777)</name>
    <dbReference type="NCBI Taxonomy" id="1042311"/>
    <lineage>
        <taxon>Eukaryota</taxon>
        <taxon>Fungi</taxon>
        <taxon>Dikarya</taxon>
        <taxon>Ascomycota</taxon>
        <taxon>Pezizomycotina</taxon>
        <taxon>Sordariomycetes</taxon>
        <taxon>Hypocreomycetidae</taxon>
        <taxon>Hypocreales</taxon>
        <taxon>Hypocreaceae</taxon>
        <taxon>Trichoderma</taxon>
    </lineage>
</organism>
<evidence type="ECO:0000313" key="3">
    <source>
        <dbReference type="Proteomes" id="UP000240493"/>
    </source>
</evidence>
<evidence type="ECO:0000313" key="2">
    <source>
        <dbReference type="EMBL" id="PTB44395.1"/>
    </source>
</evidence>
<dbReference type="Proteomes" id="UP000240493">
    <property type="component" value="Unassembled WGS sequence"/>
</dbReference>
<proteinExistence type="predicted"/>
<protein>
    <submittedName>
        <fullName evidence="2">Uncharacterized protein</fullName>
    </submittedName>
</protein>
<dbReference type="AlphaFoldDB" id="A0A2T3ZHV2"/>
<dbReference type="EMBL" id="KZ679258">
    <property type="protein sequence ID" value="PTB44395.1"/>
    <property type="molecule type" value="Genomic_DNA"/>
</dbReference>
<gene>
    <name evidence="2" type="ORF">M441DRAFT_348220</name>
</gene>
<feature type="region of interest" description="Disordered" evidence="1">
    <location>
        <begin position="68"/>
        <end position="103"/>
    </location>
</feature>
<accession>A0A2T3ZHV2</accession>
<keyword evidence="3" id="KW-1185">Reference proteome</keyword>
<name>A0A2T3ZHV2_TRIA4</name>
<sequence>MMHAHGVCRLSFAAQQHGFHSIPEDKTAIDASSSSVVDASPAGLMEIRYIACSNPCMQRAVPPIVRPASAPPVESPPAASNGIPPPNLITHDSLGSTCMRIRR</sequence>
<reference evidence="2 3" key="1">
    <citation type="submission" date="2016-07" db="EMBL/GenBank/DDBJ databases">
        <title>Multiple horizontal gene transfer events from other fungi enriched the ability of initially mycotrophic Trichoderma (Ascomycota) to feed on dead plant biomass.</title>
        <authorList>
            <consortium name="DOE Joint Genome Institute"/>
            <person name="Aerts A."/>
            <person name="Atanasova L."/>
            <person name="Chenthamara K."/>
            <person name="Zhang J."/>
            <person name="Grujic M."/>
            <person name="Henrissat B."/>
            <person name="Kuo A."/>
            <person name="Salamov A."/>
            <person name="Lipzen A."/>
            <person name="Labutti K."/>
            <person name="Barry K."/>
            <person name="Miao Y."/>
            <person name="Rahimi M.J."/>
            <person name="Shen Q."/>
            <person name="Grigoriev I.V."/>
            <person name="Kubicek C.P."/>
            <person name="Druzhinina I.S."/>
        </authorList>
    </citation>
    <scope>NUCLEOTIDE SEQUENCE [LARGE SCALE GENOMIC DNA]</scope>
    <source>
        <strain evidence="2 3">CBS 433.97</strain>
    </source>
</reference>